<gene>
    <name evidence="1" type="ORF">LT85_1033</name>
</gene>
<dbReference type="STRING" id="279058.LT85_1033"/>
<name>A0A0A1F6Q8_9BURK</name>
<organism evidence="1 2">
    <name type="scientific">Collimonas arenae</name>
    <dbReference type="NCBI Taxonomy" id="279058"/>
    <lineage>
        <taxon>Bacteria</taxon>
        <taxon>Pseudomonadati</taxon>
        <taxon>Pseudomonadota</taxon>
        <taxon>Betaproteobacteria</taxon>
        <taxon>Burkholderiales</taxon>
        <taxon>Oxalobacteraceae</taxon>
        <taxon>Collimonas</taxon>
    </lineage>
</organism>
<dbReference type="EMBL" id="CP009962">
    <property type="protein sequence ID" value="AIY40191.1"/>
    <property type="molecule type" value="Genomic_DNA"/>
</dbReference>
<proteinExistence type="predicted"/>
<protein>
    <submittedName>
        <fullName evidence="1">Phage protein</fullName>
    </submittedName>
</protein>
<accession>A0A0A1F6Q8</accession>
<dbReference type="AlphaFoldDB" id="A0A0A1F6Q8"/>
<keyword evidence="2" id="KW-1185">Reference proteome</keyword>
<evidence type="ECO:0000313" key="2">
    <source>
        <dbReference type="Proteomes" id="UP000030302"/>
    </source>
</evidence>
<dbReference type="Proteomes" id="UP000030302">
    <property type="component" value="Chromosome"/>
</dbReference>
<dbReference type="OrthoDB" id="6106484at2"/>
<evidence type="ECO:0000313" key="1">
    <source>
        <dbReference type="EMBL" id="AIY40191.1"/>
    </source>
</evidence>
<reference evidence="2" key="1">
    <citation type="journal article" date="2014" name="Soil Biol. Biochem.">
        <title>Structure and function of bacterial communities in ageing soils: Insights from the Mendocino ecological staircase.</title>
        <authorList>
            <person name="Uroz S."/>
            <person name="Tech J.J."/>
            <person name="Sawaya N.A."/>
            <person name="Frey-Klett P."/>
            <person name="Leveau J.H.J."/>
        </authorList>
    </citation>
    <scope>NUCLEOTIDE SEQUENCE [LARGE SCALE GENOMIC DNA]</scope>
    <source>
        <strain evidence="2">Cal35</strain>
    </source>
</reference>
<dbReference type="RefSeq" id="WP_052134724.1">
    <property type="nucleotide sequence ID" value="NZ_CP009962.1"/>
</dbReference>
<sequence>MQVQAPNPDLIEYVNRLEAEMCQLPQVNCPHWDYFAPGLYARQMFINKGVALTGAVHRTEHLCIISGDISVTADEGVKRITHLQKIISSKPGTKRAGYAHLDTYWTTVHATTETDLEKLVLELVEASSAELLGGAENKQLLHNRLKG</sequence>
<dbReference type="KEGG" id="care:LT85_1033"/>
<dbReference type="HOGENOM" id="CLU_1764892_0_0_4"/>